<dbReference type="GO" id="GO:0006355">
    <property type="term" value="P:regulation of DNA-templated transcription"/>
    <property type="evidence" value="ECO:0007669"/>
    <property type="project" value="UniProtKB-UniRule"/>
</dbReference>
<dbReference type="SUPFAM" id="SSF55021">
    <property type="entry name" value="ACT-like"/>
    <property type="match status" value="2"/>
</dbReference>
<keyword evidence="1" id="KW-0804">Transcription</keyword>
<dbReference type="PANTHER" id="PTHR34875">
    <property type="entry name" value="UPF0237 PROTEIN MJ1558"/>
    <property type="match status" value="1"/>
</dbReference>
<keyword evidence="1" id="KW-0963">Cytoplasm</keyword>
<dbReference type="CDD" id="cd04893">
    <property type="entry name" value="ACT_GcvR_1"/>
    <property type="match status" value="1"/>
</dbReference>
<dbReference type="RefSeq" id="WP_011496175.1">
    <property type="nucleotide sequence ID" value="NC_007954.1"/>
</dbReference>
<keyword evidence="3" id="KW-1185">Reference proteome</keyword>
<evidence type="ECO:0000313" key="3">
    <source>
        <dbReference type="Proteomes" id="UP000001982"/>
    </source>
</evidence>
<keyword evidence="1" id="KW-0678">Repressor</keyword>
<protein>
    <recommendedName>
        <fullName evidence="1">Glycine cleavage system transcriptional repressor</fullName>
    </recommendedName>
</protein>
<dbReference type="PIRSF" id="PIRSF028103">
    <property type="entry name" value="GcvR"/>
    <property type="match status" value="1"/>
</dbReference>
<sequence>MTHYLVVTAMGADRPGLVSRLARLASDCECDIVDSRMAIFGNEFTLIMMISGAWSAITKIESVLPNLSVELELMTIMKRTSKHTPKNYVSRIEVSFNGEDQRGTMQKITEFLAAQSLDLAAVRSHADGSANSLTQSVYLAINIPEQIDLQQLEHSIHSLAASLSLECSIKRMQGIATP</sequence>
<dbReference type="InterPro" id="IPR045865">
    <property type="entry name" value="ACT-like_dom_sf"/>
</dbReference>
<gene>
    <name evidence="2" type="ordered locus">Sden_1734</name>
</gene>
<dbReference type="eggNOG" id="COG2716">
    <property type="taxonomic scope" value="Bacteria"/>
</dbReference>
<comment type="subcellular location">
    <subcellularLocation>
        <location evidence="1">Cytoplasm</location>
    </subcellularLocation>
</comment>
<dbReference type="GO" id="GO:0005737">
    <property type="term" value="C:cytoplasm"/>
    <property type="evidence" value="ECO:0007669"/>
    <property type="project" value="UniProtKB-SubCell"/>
</dbReference>
<dbReference type="InterPro" id="IPR050990">
    <property type="entry name" value="UPF0237/GcvR_regulator"/>
</dbReference>
<dbReference type="InterPro" id="IPR016867">
    <property type="entry name" value="GcvR"/>
</dbReference>
<dbReference type="EMBL" id="CP000302">
    <property type="protein sequence ID" value="ABE55018.1"/>
    <property type="molecule type" value="Genomic_DNA"/>
</dbReference>
<dbReference type="STRING" id="318161.Sden_1734"/>
<dbReference type="AlphaFoldDB" id="Q12NF8"/>
<name>Q12NF8_SHEDO</name>
<reference evidence="2 3" key="1">
    <citation type="submission" date="2006-03" db="EMBL/GenBank/DDBJ databases">
        <title>Complete sequence of Shewanella denitrificans OS217.</title>
        <authorList>
            <consortium name="US DOE Joint Genome Institute"/>
            <person name="Copeland A."/>
            <person name="Lucas S."/>
            <person name="Lapidus A."/>
            <person name="Barry K."/>
            <person name="Detter J.C."/>
            <person name="Glavina del Rio T."/>
            <person name="Hammon N."/>
            <person name="Israni S."/>
            <person name="Dalin E."/>
            <person name="Tice H."/>
            <person name="Pitluck S."/>
            <person name="Brettin T."/>
            <person name="Bruce D."/>
            <person name="Han C."/>
            <person name="Tapia R."/>
            <person name="Gilna P."/>
            <person name="Kiss H."/>
            <person name="Schmutz J."/>
            <person name="Larimer F."/>
            <person name="Land M."/>
            <person name="Hauser L."/>
            <person name="Kyrpides N."/>
            <person name="Lykidis A."/>
            <person name="Richardson P."/>
        </authorList>
    </citation>
    <scope>NUCLEOTIDE SEQUENCE [LARGE SCALE GENOMIC DNA]</scope>
    <source>
        <strain evidence="3">OS217 / ATCC BAA-1090 / DSM 15013</strain>
    </source>
</reference>
<dbReference type="HOGENOM" id="CLU_095322_0_1_6"/>
<proteinExistence type="predicted"/>
<dbReference type="Proteomes" id="UP000001982">
    <property type="component" value="Chromosome"/>
</dbReference>
<evidence type="ECO:0000256" key="1">
    <source>
        <dbReference type="PIRNR" id="PIRNR028103"/>
    </source>
</evidence>
<dbReference type="KEGG" id="sdn:Sden_1734"/>
<accession>Q12NF8</accession>
<dbReference type="Gene3D" id="3.30.70.260">
    <property type="match status" value="2"/>
</dbReference>
<dbReference type="OrthoDB" id="5814713at2"/>
<organism evidence="2 3">
    <name type="scientific">Shewanella denitrificans (strain OS217 / ATCC BAA-1090 / DSM 15013)</name>
    <dbReference type="NCBI Taxonomy" id="318161"/>
    <lineage>
        <taxon>Bacteria</taxon>
        <taxon>Pseudomonadati</taxon>
        <taxon>Pseudomonadota</taxon>
        <taxon>Gammaproteobacteria</taxon>
        <taxon>Alteromonadales</taxon>
        <taxon>Shewanellaceae</taxon>
        <taxon>Shewanella</taxon>
    </lineage>
</organism>
<dbReference type="FunFam" id="3.30.70.260:FF:000005">
    <property type="entry name" value="Glycine cleavage system transcriptional repressor"/>
    <property type="match status" value="1"/>
</dbReference>
<dbReference type="PANTHER" id="PTHR34875:SF5">
    <property type="entry name" value="GLYCINE CLEAVAGE SYSTEM TRANSCRIPTIONAL REPRESSOR"/>
    <property type="match status" value="1"/>
</dbReference>
<dbReference type="Pfam" id="PF13740">
    <property type="entry name" value="ACT_6"/>
    <property type="match status" value="1"/>
</dbReference>
<evidence type="ECO:0000313" key="2">
    <source>
        <dbReference type="EMBL" id="ABE55018.1"/>
    </source>
</evidence>